<dbReference type="EMBL" id="PGTN01000708">
    <property type="protein sequence ID" value="PJF45839.1"/>
    <property type="molecule type" value="Genomic_DNA"/>
</dbReference>
<proteinExistence type="predicted"/>
<reference evidence="1 2" key="1">
    <citation type="submission" date="2017-11" db="EMBL/GenBank/DDBJ databases">
        <title>Evolution of Phototrophy in the Chloroflexi Phylum Driven by Horizontal Gene Transfer.</title>
        <authorList>
            <person name="Ward L.M."/>
            <person name="Hemp J."/>
            <person name="Shih P.M."/>
            <person name="Mcglynn S.E."/>
            <person name="Fischer W."/>
        </authorList>
    </citation>
    <scope>NUCLEOTIDE SEQUENCE [LARGE SCALE GENOMIC DNA]</scope>
    <source>
        <strain evidence="1">JP3_7</strain>
    </source>
</reference>
<comment type="caution">
    <text evidence="1">The sequence shown here is derived from an EMBL/GenBank/DDBJ whole genome shotgun (WGS) entry which is preliminary data.</text>
</comment>
<organism evidence="1 2">
    <name type="scientific">Candidatus Thermofonsia Clade 3 bacterium</name>
    <dbReference type="NCBI Taxonomy" id="2364212"/>
    <lineage>
        <taxon>Bacteria</taxon>
        <taxon>Bacillati</taxon>
        <taxon>Chloroflexota</taxon>
        <taxon>Candidatus Thermofontia</taxon>
        <taxon>Candidatus Thermofonsia Clade 3</taxon>
    </lineage>
</organism>
<dbReference type="Proteomes" id="UP000230790">
    <property type="component" value="Unassembled WGS sequence"/>
</dbReference>
<dbReference type="InterPro" id="IPR012675">
    <property type="entry name" value="Beta-grasp_dom_sf"/>
</dbReference>
<protein>
    <recommendedName>
        <fullName evidence="3">MoaD/ThiS family protein</fullName>
    </recommendedName>
</protein>
<evidence type="ECO:0000313" key="1">
    <source>
        <dbReference type="EMBL" id="PJF45839.1"/>
    </source>
</evidence>
<sequence length="59" mass="6663">MIKVILPQHLRTLAGVGREVELRVEAPVTPRAILDALEARYPVLRGTIRDQGSQQRRAF</sequence>
<dbReference type="AlphaFoldDB" id="A0A2M8Q7R1"/>
<evidence type="ECO:0008006" key="3">
    <source>
        <dbReference type="Google" id="ProtNLM"/>
    </source>
</evidence>
<dbReference type="Gene3D" id="3.10.20.30">
    <property type="match status" value="1"/>
</dbReference>
<name>A0A2M8Q7R1_9CHLR</name>
<gene>
    <name evidence="1" type="ORF">CUN48_16855</name>
</gene>
<evidence type="ECO:0000313" key="2">
    <source>
        <dbReference type="Proteomes" id="UP000230790"/>
    </source>
</evidence>
<accession>A0A2M8Q7R1</accession>
<feature type="non-terminal residue" evidence="1">
    <location>
        <position position="59"/>
    </location>
</feature>